<dbReference type="OMA" id="CHINDTF"/>
<dbReference type="RefSeq" id="XP_011666233.2">
    <property type="nucleotide sequence ID" value="XM_011667931.2"/>
</dbReference>
<reference evidence="2" key="1">
    <citation type="submission" date="2015-02" db="EMBL/GenBank/DDBJ databases">
        <title>Genome sequencing for Strongylocentrotus purpuratus.</title>
        <authorList>
            <person name="Murali S."/>
            <person name="Liu Y."/>
            <person name="Vee V."/>
            <person name="English A."/>
            <person name="Wang M."/>
            <person name="Skinner E."/>
            <person name="Han Y."/>
            <person name="Muzny D.M."/>
            <person name="Worley K.C."/>
            <person name="Gibbs R.A."/>
        </authorList>
    </citation>
    <scope>NUCLEOTIDE SEQUENCE</scope>
</reference>
<keyword evidence="2" id="KW-1185">Reference proteome</keyword>
<sequence length="185" mass="20899">MFHSTTCHINDTFSDSTSLWSSEEGFPSITYYPIIASKQNDSDNNDVDDDNDDGTSILSDCCQLHNEVLIEIHHEDDNDSLLSDTTSSLIRFMDEMDDDNFTDVSSITIDNEDDNDTFTTVTDLTYTHDLFDDDSSDVILDISLTKDEYKLINGRDPTIESDFIIATTFLDEIISEVAFKLDSNN</sequence>
<evidence type="ECO:0000313" key="1">
    <source>
        <dbReference type="EnsemblMetazoa" id="XP_011666233"/>
    </source>
</evidence>
<proteinExistence type="predicted"/>
<name>A0A7M7HGY8_STRPU</name>
<dbReference type="OrthoDB" id="10218366at2759"/>
<accession>A0A7M7HGY8</accession>
<dbReference type="GeneID" id="105439206"/>
<protein>
    <submittedName>
        <fullName evidence="1">Uncharacterized protein</fullName>
    </submittedName>
</protein>
<reference evidence="1" key="2">
    <citation type="submission" date="2021-01" db="UniProtKB">
        <authorList>
            <consortium name="EnsemblMetazoa"/>
        </authorList>
    </citation>
    <scope>IDENTIFICATION</scope>
</reference>
<dbReference type="InParanoid" id="A0A7M7HGY8"/>
<dbReference type="KEGG" id="spu:105439206"/>
<dbReference type="AlphaFoldDB" id="A0A7M7HGY8"/>
<organism evidence="1 2">
    <name type="scientific">Strongylocentrotus purpuratus</name>
    <name type="common">Purple sea urchin</name>
    <dbReference type="NCBI Taxonomy" id="7668"/>
    <lineage>
        <taxon>Eukaryota</taxon>
        <taxon>Metazoa</taxon>
        <taxon>Echinodermata</taxon>
        <taxon>Eleutherozoa</taxon>
        <taxon>Echinozoa</taxon>
        <taxon>Echinoidea</taxon>
        <taxon>Euechinoidea</taxon>
        <taxon>Echinacea</taxon>
        <taxon>Camarodonta</taxon>
        <taxon>Echinidea</taxon>
        <taxon>Strongylocentrotidae</taxon>
        <taxon>Strongylocentrotus</taxon>
    </lineage>
</organism>
<evidence type="ECO:0000313" key="2">
    <source>
        <dbReference type="Proteomes" id="UP000007110"/>
    </source>
</evidence>
<dbReference type="EnsemblMetazoa" id="XM_011667931">
    <property type="protein sequence ID" value="XP_011666233"/>
    <property type="gene ID" value="LOC105439206"/>
</dbReference>
<dbReference type="Proteomes" id="UP000007110">
    <property type="component" value="Unassembled WGS sequence"/>
</dbReference>